<keyword evidence="1" id="KW-1185">Reference proteome</keyword>
<evidence type="ECO:0000313" key="2">
    <source>
        <dbReference type="WBParaSite" id="nRc.2.0.1.t18095-RA"/>
    </source>
</evidence>
<proteinExistence type="predicted"/>
<evidence type="ECO:0000313" key="1">
    <source>
        <dbReference type="Proteomes" id="UP000887565"/>
    </source>
</evidence>
<dbReference type="AlphaFoldDB" id="A0A915IXF5"/>
<organism evidence="1 2">
    <name type="scientific">Romanomermis culicivorax</name>
    <name type="common">Nematode worm</name>
    <dbReference type="NCBI Taxonomy" id="13658"/>
    <lineage>
        <taxon>Eukaryota</taxon>
        <taxon>Metazoa</taxon>
        <taxon>Ecdysozoa</taxon>
        <taxon>Nematoda</taxon>
        <taxon>Enoplea</taxon>
        <taxon>Dorylaimia</taxon>
        <taxon>Mermithida</taxon>
        <taxon>Mermithoidea</taxon>
        <taxon>Mermithidae</taxon>
        <taxon>Romanomermis</taxon>
    </lineage>
</organism>
<sequence>MKLTKTKSVESQPTMQGTMLATMLAVAGDGVTTLAAGLSWEEAAAPDKWALVITPLLEKTLVKTASKNVENWPRNQEKTACRTILSKFLIKPAVKAKFPYLLFRFSLEKSTKSG</sequence>
<accession>A0A915IXF5</accession>
<protein>
    <submittedName>
        <fullName evidence="2">Uncharacterized protein</fullName>
    </submittedName>
</protein>
<name>A0A915IXF5_ROMCU</name>
<dbReference type="WBParaSite" id="nRc.2.0.1.t18095-RA">
    <property type="protein sequence ID" value="nRc.2.0.1.t18095-RA"/>
    <property type="gene ID" value="nRc.2.0.1.g18095"/>
</dbReference>
<reference evidence="2" key="1">
    <citation type="submission" date="2022-11" db="UniProtKB">
        <authorList>
            <consortium name="WormBaseParasite"/>
        </authorList>
    </citation>
    <scope>IDENTIFICATION</scope>
</reference>
<dbReference type="Proteomes" id="UP000887565">
    <property type="component" value="Unplaced"/>
</dbReference>